<accession>A0ABW4RIX5</accession>
<keyword evidence="2" id="KW-1185">Reference proteome</keyword>
<dbReference type="EMBL" id="JBHUEH010000014">
    <property type="protein sequence ID" value="MFD1886165.1"/>
    <property type="molecule type" value="Genomic_DNA"/>
</dbReference>
<comment type="caution">
    <text evidence="1">The sequence shown here is derived from an EMBL/GenBank/DDBJ whole genome shotgun (WGS) entry which is preliminary data.</text>
</comment>
<gene>
    <name evidence="1" type="ORF">ACFSC9_11590</name>
</gene>
<sequence>MDIVKNFNEYIDERFFYIVENTNEIVLHENKGNPYQVRLRVGRAENKFLIIQDLEILKTQYSRFLKKYPNDCDYIILDLLKQTVYYIELKNTNRSNSEFMEQLRAGAYWLQHLLFCSRCESVVQDWSFVNVGIRYERKRPSKSKRPAKENTTDHKVDLLFLKDVAGEPLITFRGEEVQLDALVYV</sequence>
<dbReference type="Proteomes" id="UP001597233">
    <property type="component" value="Unassembled WGS sequence"/>
</dbReference>
<proteinExistence type="predicted"/>
<evidence type="ECO:0000313" key="2">
    <source>
        <dbReference type="Proteomes" id="UP001597233"/>
    </source>
</evidence>
<evidence type="ECO:0000313" key="1">
    <source>
        <dbReference type="EMBL" id="MFD1886165.1"/>
    </source>
</evidence>
<organism evidence="1 2">
    <name type="scientific">Paenibacillus wenxiniae</name>
    <dbReference type="NCBI Taxonomy" id="1636843"/>
    <lineage>
        <taxon>Bacteria</taxon>
        <taxon>Bacillati</taxon>
        <taxon>Bacillota</taxon>
        <taxon>Bacilli</taxon>
        <taxon>Bacillales</taxon>
        <taxon>Paenibacillaceae</taxon>
        <taxon>Paenibacillus</taxon>
    </lineage>
</organism>
<protein>
    <submittedName>
        <fullName evidence="1">Uncharacterized protein</fullName>
    </submittedName>
</protein>
<name>A0ABW4RIX5_9BACL</name>
<dbReference type="RefSeq" id="WP_347323491.1">
    <property type="nucleotide sequence ID" value="NZ_JBCGUH010000001.1"/>
</dbReference>
<reference evidence="2" key="1">
    <citation type="journal article" date="2019" name="Int. J. Syst. Evol. Microbiol.">
        <title>The Global Catalogue of Microorganisms (GCM) 10K type strain sequencing project: providing services to taxonomists for standard genome sequencing and annotation.</title>
        <authorList>
            <consortium name="The Broad Institute Genomics Platform"/>
            <consortium name="The Broad Institute Genome Sequencing Center for Infectious Disease"/>
            <person name="Wu L."/>
            <person name="Ma J."/>
        </authorList>
    </citation>
    <scope>NUCLEOTIDE SEQUENCE [LARGE SCALE GENOMIC DNA]</scope>
    <source>
        <strain evidence="2">CCUG 54950</strain>
    </source>
</reference>